<comment type="caution">
    <text evidence="2">The sequence shown here is derived from an EMBL/GenBank/DDBJ whole genome shotgun (WGS) entry which is preliminary data.</text>
</comment>
<keyword evidence="3" id="KW-1185">Reference proteome</keyword>
<feature type="domain" description="DUF4387" evidence="1">
    <location>
        <begin position="4"/>
        <end position="100"/>
    </location>
</feature>
<dbReference type="InterPro" id="IPR025496">
    <property type="entry name" value="DUF4387"/>
</dbReference>
<dbReference type="RefSeq" id="WP_237821128.1">
    <property type="nucleotide sequence ID" value="NZ_JAKLTQ010000007.1"/>
</dbReference>
<dbReference type="EMBL" id="JAKLTQ010000007">
    <property type="protein sequence ID" value="MCG2622635.1"/>
    <property type="molecule type" value="Genomic_DNA"/>
</dbReference>
<evidence type="ECO:0000313" key="3">
    <source>
        <dbReference type="Proteomes" id="UP001165368"/>
    </source>
</evidence>
<accession>A0ABS9L7H6</accession>
<organism evidence="2 3">
    <name type="scientific">Arthrobacter hankyongi</name>
    <dbReference type="NCBI Taxonomy" id="2904801"/>
    <lineage>
        <taxon>Bacteria</taxon>
        <taxon>Bacillati</taxon>
        <taxon>Actinomycetota</taxon>
        <taxon>Actinomycetes</taxon>
        <taxon>Micrococcales</taxon>
        <taxon>Micrococcaceae</taxon>
        <taxon>Arthrobacter</taxon>
    </lineage>
</organism>
<sequence>MAALGDLAQLIRSKNAGPWTLTVDIMFADAQTFEQVVASGAVTPATVGPLLGVDPDVIDIFNYAPANAIKFSFPRRYPNGHPEDTDAFGGQQFAPLVDLEIPSPNTEPRQPAAAGTLR</sequence>
<reference evidence="2" key="1">
    <citation type="submission" date="2022-01" db="EMBL/GenBank/DDBJ databases">
        <authorList>
            <person name="Jo J.-H."/>
            <person name="Im W.-T."/>
        </authorList>
    </citation>
    <scope>NUCLEOTIDE SEQUENCE</scope>
    <source>
        <strain evidence="2">I2-34</strain>
    </source>
</reference>
<dbReference type="Pfam" id="PF14330">
    <property type="entry name" value="DUF4387"/>
    <property type="match status" value="1"/>
</dbReference>
<evidence type="ECO:0000259" key="1">
    <source>
        <dbReference type="Pfam" id="PF14330"/>
    </source>
</evidence>
<protein>
    <submittedName>
        <fullName evidence="2">DUF4387 domain-containing protein</fullName>
    </submittedName>
</protein>
<proteinExistence type="predicted"/>
<name>A0ABS9L7H6_9MICC</name>
<evidence type="ECO:0000313" key="2">
    <source>
        <dbReference type="EMBL" id="MCG2622635.1"/>
    </source>
</evidence>
<gene>
    <name evidence="2" type="ORF">LVY72_12035</name>
</gene>
<dbReference type="Proteomes" id="UP001165368">
    <property type="component" value="Unassembled WGS sequence"/>
</dbReference>